<comment type="caution">
    <text evidence="2">The sequence shown here is derived from an EMBL/GenBank/DDBJ whole genome shotgun (WGS) entry which is preliminary data.</text>
</comment>
<organism evidence="2 3">
    <name type="scientific">Coccomyxa subellipsoidea</name>
    <dbReference type="NCBI Taxonomy" id="248742"/>
    <lineage>
        <taxon>Eukaryota</taxon>
        <taxon>Viridiplantae</taxon>
        <taxon>Chlorophyta</taxon>
        <taxon>core chlorophytes</taxon>
        <taxon>Trebouxiophyceae</taxon>
        <taxon>Trebouxiophyceae incertae sedis</taxon>
        <taxon>Coccomyxaceae</taxon>
        <taxon>Coccomyxa</taxon>
    </lineage>
</organism>
<sequence>MLDFHCFDHPESWLWSFSQAMEHLRAAGASEQSIREQEEIQKEATLGIGPVTAYPPGIRRRTPDTSLGGCLDETMPILSQCAGKAMEAAGISPHEVDFVLTACTIFNPKPSLAEMIMHEFGMRSDCQNYNLSGQGSSAGVMLVSLARDLLTANPGTVALILAHDNVTCSLGKWLPLYAANVPFRAGGSAAILSSRPWDRRRAKYQLLHTVSVNQVADISSNGVYMRSPVINATAASAISTNIRHMAARMLPLPLLVKAARSRDQNFVPDFSSAFQHVCIHPGASTYYILAHLESRVGVNKGDKILQLGMGPCFKCCSAVWKALRSINTKHPCWQFQSPSQMP</sequence>
<proteinExistence type="predicted"/>
<dbReference type="PANTHER" id="PTHR31561">
    <property type="entry name" value="3-KETOACYL-COA SYNTHASE"/>
    <property type="match status" value="1"/>
</dbReference>
<protein>
    <recommendedName>
        <fullName evidence="1">FAE domain-containing protein</fullName>
    </recommendedName>
</protein>
<dbReference type="Gene3D" id="3.40.47.10">
    <property type="match status" value="1"/>
</dbReference>
<gene>
    <name evidence="2" type="ORF">WJX75_001416</name>
</gene>
<dbReference type="SUPFAM" id="SSF53901">
    <property type="entry name" value="Thiolase-like"/>
    <property type="match status" value="2"/>
</dbReference>
<keyword evidence="3" id="KW-1185">Reference proteome</keyword>
<dbReference type="EMBL" id="JALJOT010000004">
    <property type="protein sequence ID" value="KAK9915606.1"/>
    <property type="molecule type" value="Genomic_DNA"/>
</dbReference>
<dbReference type="InterPro" id="IPR012392">
    <property type="entry name" value="3-ktacl-CoA_syn"/>
</dbReference>
<accession>A0ABR2YVA2</accession>
<dbReference type="Proteomes" id="UP001491310">
    <property type="component" value="Unassembled WGS sequence"/>
</dbReference>
<name>A0ABR2YVA2_9CHLO</name>
<evidence type="ECO:0000313" key="3">
    <source>
        <dbReference type="Proteomes" id="UP001491310"/>
    </source>
</evidence>
<evidence type="ECO:0000313" key="2">
    <source>
        <dbReference type="EMBL" id="KAK9915606.1"/>
    </source>
</evidence>
<evidence type="ECO:0000259" key="1">
    <source>
        <dbReference type="Pfam" id="PF08392"/>
    </source>
</evidence>
<reference evidence="2 3" key="1">
    <citation type="journal article" date="2024" name="Nat. Commun.">
        <title>Phylogenomics reveals the evolutionary origins of lichenization in chlorophyte algae.</title>
        <authorList>
            <person name="Puginier C."/>
            <person name="Libourel C."/>
            <person name="Otte J."/>
            <person name="Skaloud P."/>
            <person name="Haon M."/>
            <person name="Grisel S."/>
            <person name="Petersen M."/>
            <person name="Berrin J.G."/>
            <person name="Delaux P.M."/>
            <person name="Dal Grande F."/>
            <person name="Keller J."/>
        </authorList>
    </citation>
    <scope>NUCLEOTIDE SEQUENCE [LARGE SCALE GENOMIC DNA]</scope>
    <source>
        <strain evidence="2 3">SAG 216-7</strain>
    </source>
</reference>
<dbReference type="InterPro" id="IPR013601">
    <property type="entry name" value="FAE1_typ3_polyketide_synth"/>
</dbReference>
<dbReference type="InterPro" id="IPR016039">
    <property type="entry name" value="Thiolase-like"/>
</dbReference>
<feature type="domain" description="FAE" evidence="1">
    <location>
        <begin position="1"/>
        <end position="252"/>
    </location>
</feature>
<dbReference type="Pfam" id="PF08392">
    <property type="entry name" value="FAE1_CUT1_RppA"/>
    <property type="match status" value="1"/>
</dbReference>